<feature type="transmembrane region" description="Helical" evidence="1">
    <location>
        <begin position="679"/>
        <end position="696"/>
    </location>
</feature>
<keyword evidence="1" id="KW-0472">Membrane</keyword>
<keyword evidence="2" id="KW-0732">Signal</keyword>
<proteinExistence type="predicted"/>
<feature type="chain" id="PRO_5040159745" evidence="2">
    <location>
        <begin position="37"/>
        <end position="801"/>
    </location>
</feature>
<accession>A0A9N8ZPD8</accession>
<evidence type="ECO:0000256" key="2">
    <source>
        <dbReference type="SAM" id="SignalP"/>
    </source>
</evidence>
<feature type="signal peptide" evidence="2">
    <location>
        <begin position="1"/>
        <end position="36"/>
    </location>
</feature>
<sequence length="801" mass="88771">MRVRLSRLELGPPSLFFSILFITFALSLFIIPSAEAQSYDYKLTHNEPTTGLTIADATADLDGTTIVCLKKPLNKQCSVNNFYLRVILPNNTVIASTFKLPLDSFDYCFNIETTVLTNGWIYLTYMRSIGNSRFAQYVFPIAYNGSRGVPMLLADFNDTLPGHIFKSMVPEAGFLYAKQVGANGPVIWKRCTVTKDRSVVDCPDDGTFAPKDGAQIRNFGIFSTVGGGFSCVFATQTPNEYGAKIVNNKAQLELEILFLDPDANKATKPTTIYTGPPGIDKITLGDCGLSYDGYGYTCLLLVSTGRNQKLLQVIFHSTRPGASNAPLKTASKDIVGVDKIRPLFNGGYLLLYNFAKDGEILVKGAKMIDPEGKTIQTISLVKPVPMLNVYPRNNTIWYWENDSTSWSIVSHNLPNYTKYGGTYQSPNVITTTPLIDSEIATRRPTIDITYNIQVKPATGNVTIYATDGVKKYFRQSYSPISSQYCQLDKHNQTLTMDVLTSTFNQPNMTYYVVLDNGFVESMEDGEPILGISDGKWKFRTASIPHNNVYAPSETATVCLNSVGTSRFLQLSKSERSAFLSSLGISLASIIPTSPSRLSILEKFRVESDNDQKRVLLLIQVRAATSDMEMGVNSVIDDLNVLIKNKGITAVSRSPETMFLDENFGVRIEPNFWNKYKRHVLIAAAATLLTGLLYLLARRLNPEANNAAIFTLVLALFDFALDFAFVVRNGQDVRSLYLPSILILVFSIIFNTTTALYIMISENMRSYKFHLWTQSCAKSAAVFTVLAASNIEVLTVTNMSEA</sequence>
<protein>
    <submittedName>
        <fullName evidence="3">7793_t:CDS:1</fullName>
    </submittedName>
</protein>
<dbReference type="AlphaFoldDB" id="A0A9N8ZPD8"/>
<keyword evidence="1" id="KW-0812">Transmembrane</keyword>
<dbReference type="EMBL" id="CAJVPI010000216">
    <property type="protein sequence ID" value="CAG8502330.1"/>
    <property type="molecule type" value="Genomic_DNA"/>
</dbReference>
<evidence type="ECO:0000313" key="4">
    <source>
        <dbReference type="Proteomes" id="UP000789739"/>
    </source>
</evidence>
<feature type="transmembrane region" description="Helical" evidence="1">
    <location>
        <begin position="708"/>
        <end position="729"/>
    </location>
</feature>
<gene>
    <name evidence="3" type="ORF">PBRASI_LOCUS2673</name>
</gene>
<dbReference type="Proteomes" id="UP000789739">
    <property type="component" value="Unassembled WGS sequence"/>
</dbReference>
<feature type="transmembrane region" description="Helical" evidence="1">
    <location>
        <begin position="735"/>
        <end position="759"/>
    </location>
</feature>
<evidence type="ECO:0000256" key="1">
    <source>
        <dbReference type="SAM" id="Phobius"/>
    </source>
</evidence>
<keyword evidence="1" id="KW-1133">Transmembrane helix</keyword>
<reference evidence="3" key="1">
    <citation type="submission" date="2021-06" db="EMBL/GenBank/DDBJ databases">
        <authorList>
            <person name="Kallberg Y."/>
            <person name="Tangrot J."/>
            <person name="Rosling A."/>
        </authorList>
    </citation>
    <scope>NUCLEOTIDE SEQUENCE</scope>
    <source>
        <strain evidence="3">BR232B</strain>
    </source>
</reference>
<comment type="caution">
    <text evidence="3">The sequence shown here is derived from an EMBL/GenBank/DDBJ whole genome shotgun (WGS) entry which is preliminary data.</text>
</comment>
<evidence type="ECO:0000313" key="3">
    <source>
        <dbReference type="EMBL" id="CAG8502330.1"/>
    </source>
</evidence>
<organism evidence="3 4">
    <name type="scientific">Paraglomus brasilianum</name>
    <dbReference type="NCBI Taxonomy" id="144538"/>
    <lineage>
        <taxon>Eukaryota</taxon>
        <taxon>Fungi</taxon>
        <taxon>Fungi incertae sedis</taxon>
        <taxon>Mucoromycota</taxon>
        <taxon>Glomeromycotina</taxon>
        <taxon>Glomeromycetes</taxon>
        <taxon>Paraglomerales</taxon>
        <taxon>Paraglomeraceae</taxon>
        <taxon>Paraglomus</taxon>
    </lineage>
</organism>
<dbReference type="OrthoDB" id="2414403at2759"/>
<keyword evidence="4" id="KW-1185">Reference proteome</keyword>
<name>A0A9N8ZPD8_9GLOM</name>